<reference evidence="2" key="1">
    <citation type="submission" date="2018-10" db="EMBL/GenBank/DDBJ databases">
        <title>Hidden diversity of soil giant viruses.</title>
        <authorList>
            <person name="Schulz F."/>
            <person name="Alteio L."/>
            <person name="Goudeau D."/>
            <person name="Ryan E.M."/>
            <person name="Malmstrom R.R."/>
            <person name="Blanchard J."/>
            <person name="Woyke T."/>
        </authorList>
    </citation>
    <scope>NUCLEOTIDE SEQUENCE</scope>
    <source>
        <strain evidence="2">HAV1</strain>
    </source>
</reference>
<sequence>MASLPGDSAPLSSSSIDDAKRAPAAPETSEPVTASRFRGLSGSSRRRRSRFSAAAAAAAASTVSEVPKRKKPHESDPELKTKIARTDNPLHHPGENLTTEKKIPDNIEECITLHKKRINDLKLAKLNLYWSVNYYNKVLSANKFLAHHVSPVVFEEADAKEIYQLEGEPDQIDEAIKFNEMRLIETENILIKIKLLQMMGLMTDIVNLSSYNRFCKDLETVVNSPKGWVMNEIKENCKRMFDIKQYIHAILREKRFVLQCFKEVKIPANMEDMTIVEQFIEDLHKLHNSKLIDSWCKSWKNRSAKEMESFVKYALPCAQGCLACQWLSPDFIVDVSGIDFRNIGYFNVMSDKFVGCAKIMGYS</sequence>
<feature type="region of interest" description="Disordered" evidence="1">
    <location>
        <begin position="1"/>
        <end position="101"/>
    </location>
</feature>
<accession>A0A3G5A5Y3</accession>
<organism evidence="2">
    <name type="scientific">Harvfovirus sp</name>
    <dbReference type="NCBI Taxonomy" id="2487768"/>
    <lineage>
        <taxon>Viruses</taxon>
        <taxon>Varidnaviria</taxon>
        <taxon>Bamfordvirae</taxon>
        <taxon>Nucleocytoviricota</taxon>
        <taxon>Megaviricetes</taxon>
        <taxon>Imitervirales</taxon>
        <taxon>Mimiviridae</taxon>
        <taxon>Klosneuvirinae</taxon>
    </lineage>
</organism>
<evidence type="ECO:0000313" key="2">
    <source>
        <dbReference type="EMBL" id="AYV81233.1"/>
    </source>
</evidence>
<gene>
    <name evidence="2" type="ORF">Harvfovirus22_8</name>
</gene>
<feature type="compositionally biased region" description="Basic and acidic residues" evidence="1">
    <location>
        <begin position="73"/>
        <end position="101"/>
    </location>
</feature>
<name>A0A3G5A5Y3_9VIRU</name>
<evidence type="ECO:0000256" key="1">
    <source>
        <dbReference type="SAM" id="MobiDB-lite"/>
    </source>
</evidence>
<protein>
    <submittedName>
        <fullName evidence="2">Uncharacterized protein</fullName>
    </submittedName>
</protein>
<proteinExistence type="predicted"/>
<dbReference type="EMBL" id="MK072264">
    <property type="protein sequence ID" value="AYV81233.1"/>
    <property type="molecule type" value="Genomic_DNA"/>
</dbReference>
<feature type="compositionally biased region" description="Low complexity" evidence="1">
    <location>
        <begin position="34"/>
        <end position="43"/>
    </location>
</feature>
<feature type="compositionally biased region" description="Low complexity" evidence="1">
    <location>
        <begin position="51"/>
        <end position="61"/>
    </location>
</feature>